<evidence type="ECO:0000313" key="4">
    <source>
        <dbReference type="Proteomes" id="UP001331936"/>
    </source>
</evidence>
<sequence length="490" mass="52093">WTPSDSEISSSERDRISSNDIVPALRTSDWAGAAVAAAEGLDSALTPSSAPGTTLLVGGGVIAAGAGGVYLYSRRSKRKRAEEGAARAAQLDPSDVNSLAALPLEGLEVHAQKVLVETDNAVRSSSEALELARGEFGESAVLPFDRAFRQAQAALASAFEIRQRLDDDIPETPQQQRDMLVQLISSCGQADRELDAQVEAFDKMRDLLLDAPARLDALIQRAITMRARLPQAEAMLAQLHSEFPAEALAPVADNVRLAQEEIGFAEKCADEGRTAVARPVGEQGDAVRAIREAEGALGHAATLLDAVDHAEDDIRRAIATLPEAMEDAAQGIADAERLAAAGGAELAEARRAAQEALDHARAAMDTDPLGSFTRVVEADARLDALRAQTRQAQEEAQRTRQRLEQDLTAAQSQVTAASDFIGTRRGVVGAEARTRLSEAQRHLQAAQQLAASEQPGQALQHAQAAANLAAKALRAAQKDVEKWETTCARP</sequence>
<feature type="transmembrane region" description="Helical" evidence="2">
    <location>
        <begin position="53"/>
        <end position="72"/>
    </location>
</feature>
<dbReference type="RefSeq" id="WP_330154821.1">
    <property type="nucleotide sequence ID" value="NZ_JAUZMZ010000358.1"/>
</dbReference>
<keyword evidence="2" id="KW-0812">Transmembrane</keyword>
<evidence type="ECO:0000256" key="2">
    <source>
        <dbReference type="SAM" id="Phobius"/>
    </source>
</evidence>
<protein>
    <submittedName>
        <fullName evidence="3">TPM domain-containing protein</fullName>
    </submittedName>
</protein>
<evidence type="ECO:0000313" key="3">
    <source>
        <dbReference type="EMBL" id="MEE2035526.1"/>
    </source>
</evidence>
<name>A0ABU7JZS7_9NOCA</name>
<accession>A0ABU7JZS7</accession>
<keyword evidence="4" id="KW-1185">Reference proteome</keyword>
<feature type="coiled-coil region" evidence="1">
    <location>
        <begin position="375"/>
        <end position="413"/>
    </location>
</feature>
<dbReference type="Proteomes" id="UP001331936">
    <property type="component" value="Unassembled WGS sequence"/>
</dbReference>
<feature type="non-terminal residue" evidence="3">
    <location>
        <position position="490"/>
    </location>
</feature>
<evidence type="ECO:0000256" key="1">
    <source>
        <dbReference type="SAM" id="Coils"/>
    </source>
</evidence>
<gene>
    <name evidence="3" type="ORF">Q8814_26080</name>
</gene>
<feature type="non-terminal residue" evidence="3">
    <location>
        <position position="1"/>
    </location>
</feature>
<keyword evidence="2" id="KW-0472">Membrane</keyword>
<keyword evidence="1" id="KW-0175">Coiled coil</keyword>
<keyword evidence="2" id="KW-1133">Transmembrane helix</keyword>
<organism evidence="3 4">
    <name type="scientific">Rhodococcus chondri</name>
    <dbReference type="NCBI Taxonomy" id="3065941"/>
    <lineage>
        <taxon>Bacteria</taxon>
        <taxon>Bacillati</taxon>
        <taxon>Actinomycetota</taxon>
        <taxon>Actinomycetes</taxon>
        <taxon>Mycobacteriales</taxon>
        <taxon>Nocardiaceae</taxon>
        <taxon>Rhodococcus</taxon>
    </lineage>
</organism>
<reference evidence="3 4" key="1">
    <citation type="submission" date="2023-08" db="EMBL/GenBank/DDBJ databases">
        <authorList>
            <person name="Girao M."/>
            <person name="Carvalho M.F."/>
        </authorList>
    </citation>
    <scope>NUCLEOTIDE SEQUENCE [LARGE SCALE GENOMIC DNA]</scope>
    <source>
        <strain evidence="3 4">CC-R104</strain>
    </source>
</reference>
<dbReference type="EMBL" id="JAUZMZ010000358">
    <property type="protein sequence ID" value="MEE2035526.1"/>
    <property type="molecule type" value="Genomic_DNA"/>
</dbReference>
<comment type="caution">
    <text evidence="3">The sequence shown here is derived from an EMBL/GenBank/DDBJ whole genome shotgun (WGS) entry which is preliminary data.</text>
</comment>
<proteinExistence type="predicted"/>